<dbReference type="Proteomes" id="UP000239047">
    <property type="component" value="Unassembled WGS sequence"/>
</dbReference>
<dbReference type="SUPFAM" id="SSF88946">
    <property type="entry name" value="Sigma2 domain of RNA polymerase sigma factors"/>
    <property type="match status" value="1"/>
</dbReference>
<protein>
    <submittedName>
        <fullName evidence="6">RNA polymerase sigma factor SigY</fullName>
    </submittedName>
</protein>
<feature type="domain" description="HTH luxR-type" evidence="5">
    <location>
        <begin position="152"/>
        <end position="179"/>
    </location>
</feature>
<dbReference type="SUPFAM" id="SSF88659">
    <property type="entry name" value="Sigma3 and sigma4 domains of RNA polymerase sigma factors"/>
    <property type="match status" value="1"/>
</dbReference>
<reference evidence="6 7" key="1">
    <citation type="submission" date="2018-02" db="EMBL/GenBank/DDBJ databases">
        <title>Jeotgalibacillus proteolyticum sp. nov. a protease producing bacterium isolated from ocean sediments of Laizhou Bay.</title>
        <authorList>
            <person name="Li Y."/>
        </authorList>
    </citation>
    <scope>NUCLEOTIDE SEQUENCE [LARGE SCALE GENOMIC DNA]</scope>
    <source>
        <strain evidence="6 7">22-7</strain>
    </source>
</reference>
<dbReference type="PANTHER" id="PTHR43133:SF60">
    <property type="entry name" value="RNA POLYMERASE SIGMA FACTOR SIGV"/>
    <property type="match status" value="1"/>
</dbReference>
<dbReference type="InterPro" id="IPR036388">
    <property type="entry name" value="WH-like_DNA-bd_sf"/>
</dbReference>
<dbReference type="Pfam" id="PF04542">
    <property type="entry name" value="Sigma70_r2"/>
    <property type="match status" value="1"/>
</dbReference>
<dbReference type="GO" id="GO:0006352">
    <property type="term" value="P:DNA-templated transcription initiation"/>
    <property type="evidence" value="ECO:0007669"/>
    <property type="project" value="InterPro"/>
</dbReference>
<dbReference type="EMBL" id="PREZ01000012">
    <property type="protein sequence ID" value="PPA68461.1"/>
    <property type="molecule type" value="Genomic_DNA"/>
</dbReference>
<comment type="similarity">
    <text evidence="1">Belongs to the sigma-70 factor family. ECF subfamily.</text>
</comment>
<dbReference type="PROSITE" id="PS00622">
    <property type="entry name" value="HTH_LUXR_1"/>
    <property type="match status" value="1"/>
</dbReference>
<dbReference type="NCBIfam" id="TIGR02937">
    <property type="entry name" value="sigma70-ECF"/>
    <property type="match status" value="1"/>
</dbReference>
<dbReference type="Gene3D" id="1.10.10.10">
    <property type="entry name" value="Winged helix-like DNA-binding domain superfamily/Winged helix DNA-binding domain"/>
    <property type="match status" value="1"/>
</dbReference>
<keyword evidence="7" id="KW-1185">Reference proteome</keyword>
<name>A0A2S5G6B1_9BACL</name>
<dbReference type="AlphaFoldDB" id="A0A2S5G6B1"/>
<dbReference type="InterPro" id="IPR014284">
    <property type="entry name" value="RNA_pol_sigma-70_dom"/>
</dbReference>
<proteinExistence type="inferred from homology"/>
<evidence type="ECO:0000256" key="4">
    <source>
        <dbReference type="ARBA" id="ARBA00023163"/>
    </source>
</evidence>
<dbReference type="InterPro" id="IPR013324">
    <property type="entry name" value="RNA_pol_sigma_r3/r4-like"/>
</dbReference>
<dbReference type="PANTHER" id="PTHR43133">
    <property type="entry name" value="RNA POLYMERASE ECF-TYPE SIGMA FACTO"/>
    <property type="match status" value="1"/>
</dbReference>
<dbReference type="InterPro" id="IPR013325">
    <property type="entry name" value="RNA_pol_sigma_r2"/>
</dbReference>
<dbReference type="Pfam" id="PF08281">
    <property type="entry name" value="Sigma70_r4_2"/>
    <property type="match status" value="1"/>
</dbReference>
<evidence type="ECO:0000313" key="6">
    <source>
        <dbReference type="EMBL" id="PPA68461.1"/>
    </source>
</evidence>
<evidence type="ECO:0000256" key="3">
    <source>
        <dbReference type="ARBA" id="ARBA00023082"/>
    </source>
</evidence>
<evidence type="ECO:0000256" key="2">
    <source>
        <dbReference type="ARBA" id="ARBA00023015"/>
    </source>
</evidence>
<dbReference type="GO" id="GO:0003677">
    <property type="term" value="F:DNA binding"/>
    <property type="evidence" value="ECO:0007669"/>
    <property type="project" value="InterPro"/>
</dbReference>
<dbReference type="OrthoDB" id="3472490at2"/>
<dbReference type="InterPro" id="IPR039425">
    <property type="entry name" value="RNA_pol_sigma-70-like"/>
</dbReference>
<keyword evidence="2" id="KW-0805">Transcription regulation</keyword>
<gene>
    <name evidence="6" type="ORF">C4B60_20675</name>
</gene>
<organism evidence="6 7">
    <name type="scientific">Jeotgalibacillus proteolyticus</name>
    <dbReference type="NCBI Taxonomy" id="2082395"/>
    <lineage>
        <taxon>Bacteria</taxon>
        <taxon>Bacillati</taxon>
        <taxon>Bacillota</taxon>
        <taxon>Bacilli</taxon>
        <taxon>Bacillales</taxon>
        <taxon>Caryophanaceae</taxon>
        <taxon>Jeotgalibacillus</taxon>
    </lineage>
</organism>
<keyword evidence="4" id="KW-0804">Transcription</keyword>
<dbReference type="NCBIfam" id="NF007216">
    <property type="entry name" value="PRK09638.1"/>
    <property type="match status" value="1"/>
</dbReference>
<dbReference type="InterPro" id="IPR013249">
    <property type="entry name" value="RNA_pol_sigma70_r4_t2"/>
</dbReference>
<evidence type="ECO:0000313" key="7">
    <source>
        <dbReference type="Proteomes" id="UP000239047"/>
    </source>
</evidence>
<accession>A0A2S5G6B1</accession>
<dbReference type="CDD" id="cd06171">
    <property type="entry name" value="Sigma70_r4"/>
    <property type="match status" value="1"/>
</dbReference>
<dbReference type="InterPro" id="IPR000792">
    <property type="entry name" value="Tscrpt_reg_LuxR_C"/>
</dbReference>
<comment type="caution">
    <text evidence="6">The sequence shown here is derived from an EMBL/GenBank/DDBJ whole genome shotgun (WGS) entry which is preliminary data.</text>
</comment>
<evidence type="ECO:0000256" key="1">
    <source>
        <dbReference type="ARBA" id="ARBA00010641"/>
    </source>
</evidence>
<sequence>MSVLVRSRKEGEEVNDQDHQLIRQALKGNDKALAELLQHHYRFLFLYVLKLTLHPSAAEDLAQDTMVRCIERFYQFDPTRAAFSTWMIQIATNLWLDEKRKRKRERNYFNEQQLSFKLHHPGNNDDWLAVTEALKKLKDKHRIPLILKHYYGYSYEDIALICSISIGTVKSRLSNALGKLRKELEEDGSKKRE</sequence>
<keyword evidence="3" id="KW-0731">Sigma factor</keyword>
<dbReference type="Gene3D" id="1.10.1740.10">
    <property type="match status" value="1"/>
</dbReference>
<dbReference type="InterPro" id="IPR007627">
    <property type="entry name" value="RNA_pol_sigma70_r2"/>
</dbReference>
<dbReference type="GO" id="GO:0016987">
    <property type="term" value="F:sigma factor activity"/>
    <property type="evidence" value="ECO:0007669"/>
    <property type="project" value="UniProtKB-KW"/>
</dbReference>
<evidence type="ECO:0000259" key="5">
    <source>
        <dbReference type="PROSITE" id="PS00622"/>
    </source>
</evidence>